<dbReference type="Pfam" id="PF24568">
    <property type="entry name" value="CC_PcsB"/>
    <property type="match status" value="1"/>
</dbReference>
<keyword evidence="6" id="KW-1185">Reference proteome</keyword>
<feature type="coiled-coil region" evidence="2">
    <location>
        <begin position="166"/>
        <end position="245"/>
    </location>
</feature>
<evidence type="ECO:0000313" key="6">
    <source>
        <dbReference type="Proteomes" id="UP000045545"/>
    </source>
</evidence>
<evidence type="ECO:0000256" key="1">
    <source>
        <dbReference type="ARBA" id="ARBA00022729"/>
    </source>
</evidence>
<dbReference type="SUPFAM" id="SSF51261">
    <property type="entry name" value="Duplicated hybrid motif"/>
    <property type="match status" value="1"/>
</dbReference>
<reference evidence="5 6" key="1">
    <citation type="submission" date="2015-03" db="EMBL/GenBank/DDBJ databases">
        <authorList>
            <person name="Murphy D."/>
        </authorList>
    </citation>
    <scope>NUCLEOTIDE SEQUENCE [LARGE SCALE GENOMIC DNA]</scope>
    <source>
        <strain evidence="5 6">OL-4</strain>
    </source>
</reference>
<dbReference type="Gene3D" id="6.10.250.3150">
    <property type="match status" value="1"/>
</dbReference>
<evidence type="ECO:0000259" key="4">
    <source>
        <dbReference type="Pfam" id="PF24568"/>
    </source>
</evidence>
<evidence type="ECO:0000313" key="5">
    <source>
        <dbReference type="EMBL" id="CQB51991.1"/>
    </source>
</evidence>
<evidence type="ECO:0000256" key="2">
    <source>
        <dbReference type="SAM" id="Coils"/>
    </source>
</evidence>
<dbReference type="PANTHER" id="PTHR21666:SF289">
    <property type="entry name" value="L-ALA--D-GLU ENDOPEPTIDASE"/>
    <property type="match status" value="1"/>
</dbReference>
<proteinExistence type="predicted"/>
<feature type="domain" description="M23ase beta-sheet core" evidence="3">
    <location>
        <begin position="280"/>
        <end position="374"/>
    </location>
</feature>
<gene>
    <name evidence="5" type="ORF">2454</name>
</gene>
<dbReference type="FunFam" id="2.70.70.10:FF:000006">
    <property type="entry name" value="M23 family peptidase"/>
    <property type="match status" value="1"/>
</dbReference>
<organism evidence="5 6">
    <name type="scientific">Syntrophomonas zehnderi OL-4</name>
    <dbReference type="NCBI Taxonomy" id="690567"/>
    <lineage>
        <taxon>Bacteria</taxon>
        <taxon>Bacillati</taxon>
        <taxon>Bacillota</taxon>
        <taxon>Clostridia</taxon>
        <taxon>Eubacteriales</taxon>
        <taxon>Syntrophomonadaceae</taxon>
        <taxon>Syntrophomonas</taxon>
    </lineage>
</organism>
<dbReference type="Proteomes" id="UP000045545">
    <property type="component" value="Unassembled WGS sequence"/>
</dbReference>
<dbReference type="RefSeq" id="WP_046499455.1">
    <property type="nucleotide sequence ID" value="NZ_CGIH01000042.1"/>
</dbReference>
<accession>A0A0E4GUH5</accession>
<dbReference type="STRING" id="690567.2454"/>
<keyword evidence="1" id="KW-0732">Signal</keyword>
<dbReference type="InterPro" id="IPR011055">
    <property type="entry name" value="Dup_hybrid_motif"/>
</dbReference>
<dbReference type="InterPro" id="IPR050570">
    <property type="entry name" value="Cell_wall_metabolism_enzyme"/>
</dbReference>
<feature type="coiled-coil region" evidence="2">
    <location>
        <begin position="29"/>
        <end position="112"/>
    </location>
</feature>
<protein>
    <submittedName>
        <fullName evidence="5">Duplicated hybrid motif</fullName>
    </submittedName>
</protein>
<dbReference type="OrthoDB" id="9809488at2"/>
<feature type="domain" description="Peptidoglycan hydrolase PcsB coiled-coil" evidence="4">
    <location>
        <begin position="99"/>
        <end position="170"/>
    </location>
</feature>
<name>A0A0E4GUH5_9FIRM</name>
<evidence type="ECO:0000259" key="3">
    <source>
        <dbReference type="Pfam" id="PF01551"/>
    </source>
</evidence>
<keyword evidence="2" id="KW-0175">Coiled coil</keyword>
<sequence length="378" mass="42363">MRVRQRGIAVFVVMALFMGFIMPVYADEISDRQRQLQEITRQKNEQNKMLNNAKQKEKSIVGQVLNLEKDMKSTEDQIQSLSEKMEFLKTSIGVTEKEIAVLEAELEKQTEILSERLVFIYQEGDISYLEVLLSAEDIKDFLTRYDMLNRILNQDRTLIESVHRQKKDLDVKKASLEVQKKDLEIAKANQIEKQTLLDQQIDDKKQILGDVQKEKQAYQRALNELEQTSKQLEAMIRNLQNKGSKESIGTGVYGWPTPGYTSITSDYGMRYHPILKVRKLHTGIDIGAPAGASIVAADGGNVIYSGWMGGYGQVVVIDHGAGMSTLYAHQSTILVSNGAAVSKGQVIGKVGSTGWSTGAHLHFEVRVNGTPVNPRSYI</sequence>
<dbReference type="InterPro" id="IPR057309">
    <property type="entry name" value="PcsB_CC"/>
</dbReference>
<dbReference type="CDD" id="cd12797">
    <property type="entry name" value="M23_peptidase"/>
    <property type="match status" value="1"/>
</dbReference>
<dbReference type="AlphaFoldDB" id="A0A0E4GUH5"/>
<dbReference type="InterPro" id="IPR016047">
    <property type="entry name" value="M23ase_b-sheet_dom"/>
</dbReference>
<dbReference type="PANTHER" id="PTHR21666">
    <property type="entry name" value="PEPTIDASE-RELATED"/>
    <property type="match status" value="1"/>
</dbReference>
<dbReference type="Gene3D" id="2.70.70.10">
    <property type="entry name" value="Glucose Permease (Domain IIA)"/>
    <property type="match status" value="1"/>
</dbReference>
<dbReference type="Pfam" id="PF01551">
    <property type="entry name" value="Peptidase_M23"/>
    <property type="match status" value="1"/>
</dbReference>
<dbReference type="EMBL" id="CGIH01000042">
    <property type="protein sequence ID" value="CQB51991.1"/>
    <property type="molecule type" value="Genomic_DNA"/>
</dbReference>
<dbReference type="GO" id="GO:0004222">
    <property type="term" value="F:metalloendopeptidase activity"/>
    <property type="evidence" value="ECO:0007669"/>
    <property type="project" value="TreeGrafter"/>
</dbReference>